<comment type="similarity">
    <text evidence="2">Belongs to the mitochondrial carrier (TC 2.A.29) family.</text>
</comment>
<dbReference type="GO" id="GO:0048250">
    <property type="term" value="P:iron import into the mitochondrion"/>
    <property type="evidence" value="ECO:0007669"/>
    <property type="project" value="TreeGrafter"/>
</dbReference>
<dbReference type="GO" id="GO:0031966">
    <property type="term" value="C:mitochondrial membrane"/>
    <property type="evidence" value="ECO:0007669"/>
    <property type="project" value="UniProtKB-SubCell"/>
</dbReference>
<evidence type="ECO:0000256" key="1">
    <source>
        <dbReference type="ARBA" id="ARBA00004225"/>
    </source>
</evidence>
<dbReference type="InterPro" id="IPR018108">
    <property type="entry name" value="MCP_transmembrane"/>
</dbReference>
<keyword evidence="5" id="KW-1133">Transmembrane helix</keyword>
<proteinExistence type="inferred from homology"/>
<evidence type="ECO:0000256" key="8">
    <source>
        <dbReference type="PROSITE-ProRule" id="PRU00282"/>
    </source>
</evidence>
<evidence type="ECO:0000256" key="6">
    <source>
        <dbReference type="ARBA" id="ARBA00023128"/>
    </source>
</evidence>
<dbReference type="SUPFAM" id="SSF103506">
    <property type="entry name" value="Mitochondrial carrier"/>
    <property type="match status" value="3"/>
</dbReference>
<evidence type="ECO:0000256" key="5">
    <source>
        <dbReference type="ARBA" id="ARBA00022989"/>
    </source>
</evidence>
<dbReference type="GO" id="GO:0015093">
    <property type="term" value="F:ferrous iron transmembrane transporter activity"/>
    <property type="evidence" value="ECO:0007669"/>
    <property type="project" value="TreeGrafter"/>
</dbReference>
<dbReference type="EMBL" id="FLQU01000186">
    <property type="protein sequence ID" value="SBS81810.1"/>
    <property type="molecule type" value="Genomic_DNA"/>
</dbReference>
<dbReference type="Gene3D" id="1.50.40.10">
    <property type="entry name" value="Mitochondrial carrier domain"/>
    <property type="match status" value="4"/>
</dbReference>
<evidence type="ECO:0000313" key="10">
    <source>
        <dbReference type="Proteomes" id="UP000078560"/>
    </source>
</evidence>
<organism evidence="9 10">
    <name type="scientific">Plasmodium ovale curtisi</name>
    <dbReference type="NCBI Taxonomy" id="864141"/>
    <lineage>
        <taxon>Eukaryota</taxon>
        <taxon>Sar</taxon>
        <taxon>Alveolata</taxon>
        <taxon>Apicomplexa</taxon>
        <taxon>Aconoidasida</taxon>
        <taxon>Haemosporida</taxon>
        <taxon>Plasmodiidae</taxon>
        <taxon>Plasmodium</taxon>
        <taxon>Plasmodium (Plasmodium)</taxon>
    </lineage>
</organism>
<keyword evidence="3" id="KW-0813">Transport</keyword>
<feature type="repeat" description="Solcar" evidence="8">
    <location>
        <begin position="1266"/>
        <end position="1348"/>
    </location>
</feature>
<evidence type="ECO:0000256" key="7">
    <source>
        <dbReference type="ARBA" id="ARBA00023136"/>
    </source>
</evidence>
<evidence type="ECO:0000256" key="3">
    <source>
        <dbReference type="ARBA" id="ARBA00022448"/>
    </source>
</evidence>
<evidence type="ECO:0000256" key="4">
    <source>
        <dbReference type="ARBA" id="ARBA00022692"/>
    </source>
</evidence>
<feature type="repeat" description="Solcar" evidence="8">
    <location>
        <begin position="991"/>
        <end position="1072"/>
    </location>
</feature>
<keyword evidence="4 8" id="KW-0812">Transmembrane</keyword>
<keyword evidence="6" id="KW-0496">Mitochondrion</keyword>
<dbReference type="PANTHER" id="PTHR45758:SF4">
    <property type="entry name" value="MITOFERRIN-1"/>
    <property type="match status" value="1"/>
</dbReference>
<name>A0A1A8VQ76_PLAOA</name>
<sequence length="1356" mass="158547">MNDKEYITKFNCKSNAKMNELSVNDGFDDIEIESFDFIWEEWEEYKGDVPLWQHIFCGSIAGLMEHVFMYPLDTLKTYIQTDGRIKNNKHTFERCKVYNCNDSNNHFKELNVHNSIHMDKKNFCTSRKGCDNCIYSKTCNYDNICNVKIYEHANRRCFRGVNMLDGAMPKMLKKKLNIFPYSSLNTWERNMTSYVINKRLKHNKICNKRMVIYFYFLTENHRKFCEKKKEYSEYITKFNCKSNAKMNELSVNDGFDDIEIESFDFIWEEWEEYKGDVPLWQHIFCGSIAGLMEHVFMYPLDTLKTYIQTDGRIKNNKHTFERCKVYNCNDSNNHFKELNVHNSIHMDKKNFCTSRKGCDNCIYSKTCNYDNICNVKIYEHANRRCFRGVNMLDGAMPKMLKKKLNIFPYSSLNTWERNMTSYVINKRLKHNKICNKRMGKNRSRNYNDTCANSRYTHIHNWGSETRRNLFCNSSQICDDNRVLRNCKNERVSLLMRRNADKIERIHFYGGQGEIREKVENKYRHTSRKHTIKESSASVSRCSLFICRDNYKKKKLSHFLVNNKGSNFFCSRKVASKIIFKKDKDVKFPRRMDYYASSIPNESVNNCKYDPKYSNKLKLLLDKVDANHVKEEKFSLGQRKNSIIFRRSNLRNEVRLNEKSSTQSSHIKTGNSKAIVKDLKDTLIRIKNRCHLDGGVNRIVEKNNIPFNPFIQKLSNTCYLEKEEATLVHHAYRGYRDCRGYRGNCGNLAKRATLYKRESDRGHVGRRGLFVQYGINNTFKGSSPLQSYLLNMHKSEKGEQNIITCLLRNVKNFFVTNCGFAKNTPMVVSKEFWMENCPIGGFSLLRSNNNIFLNNMLYVTKNNNYRSLFDRNIHSSTCSFYKNSNNNVIPPNKGFNRNLKSFNFFKTILHSMSNNNVNMRVRHNCNLIRNNVANLYKGVNVVVLGCIPAHAMYFSTFEYSKKYFSSMSSNNSPIKILNNNKIDGINYKLNDLNYFSIAVCGFLATIAHDLIITPIDTLKQRIQLGINKNSFESIKILRENGLRSLYLSLPITLVMNIPYQIIMICTNEKMKKIYFEYVSGLNNIGKNNFDGKGSNNKNGHVVNNETTDMRSNTVTYNTHGNNLANAHVNEKNGENNSSNNLKNCFTNVGDRTNELIKMNIERDIYSMNNYNKSKEEKLVQNGVKNGDEYNKTDLSEEKRNTDILFKKIISKLEKKSNNDYTQNYESKMNNSLHFQKEKYNNMELRNMWADGFNKNEFFNKPFNHITSYFVCAGIGGGIAAVVTNPLDVIKTRIQTECFNTKGFNFFRVVSNLYYKEGVRSFFKGSLARMALCIPASAISWGTYETMKRFFKINFNSV</sequence>
<dbReference type="PROSITE" id="PS50920">
    <property type="entry name" value="SOLCAR"/>
    <property type="match status" value="2"/>
</dbReference>
<protein>
    <submittedName>
        <fullName evidence="9">Mitochondrial carrier protein, putative</fullName>
    </submittedName>
</protein>
<dbReference type="Proteomes" id="UP000078560">
    <property type="component" value="Unassembled WGS sequence"/>
</dbReference>
<evidence type="ECO:0000313" key="9">
    <source>
        <dbReference type="EMBL" id="SBS81810.1"/>
    </source>
</evidence>
<comment type="subcellular location">
    <subcellularLocation>
        <location evidence="1">Mitochondrion membrane</location>
        <topology evidence="1">Multi-pass membrane protein</topology>
    </subcellularLocation>
</comment>
<accession>A0A1A8VQ76</accession>
<dbReference type="Pfam" id="PF00153">
    <property type="entry name" value="Mito_carr"/>
    <property type="match status" value="5"/>
</dbReference>
<dbReference type="PANTHER" id="PTHR45758">
    <property type="entry name" value="MITOFERRIN-1-RELATED"/>
    <property type="match status" value="1"/>
</dbReference>
<evidence type="ECO:0000256" key="2">
    <source>
        <dbReference type="ARBA" id="ARBA00006375"/>
    </source>
</evidence>
<reference evidence="10" key="1">
    <citation type="submission" date="2016-05" db="EMBL/GenBank/DDBJ databases">
        <authorList>
            <person name="Naeem Raeece"/>
        </authorList>
    </citation>
    <scope>NUCLEOTIDE SEQUENCE [LARGE SCALE GENOMIC DNA]</scope>
</reference>
<dbReference type="InterPro" id="IPR023395">
    <property type="entry name" value="MCP_dom_sf"/>
</dbReference>
<keyword evidence="7 8" id="KW-0472">Membrane</keyword>
<gene>
    <name evidence="9" type="ORF">POVCU2_0012210</name>
</gene>